<reference evidence="2 3" key="1">
    <citation type="submission" date="2023-04" db="EMBL/GenBank/DDBJ databases">
        <title>The genome sequence of Polyangium sorediatum DSM14670.</title>
        <authorList>
            <person name="Zhang X."/>
        </authorList>
    </citation>
    <scope>NUCLEOTIDE SEQUENCE [LARGE SCALE GENOMIC DNA]</scope>
    <source>
        <strain evidence="2 3">DSM 14670</strain>
    </source>
</reference>
<dbReference type="RefSeq" id="WP_136966359.1">
    <property type="nucleotide sequence ID" value="NZ_JARZHI010000016.1"/>
</dbReference>
<gene>
    <name evidence="2" type="ORF">QHF89_20060</name>
</gene>
<comment type="caution">
    <text evidence="2">The sequence shown here is derived from an EMBL/GenBank/DDBJ whole genome shotgun (WGS) entry which is preliminary data.</text>
</comment>
<dbReference type="Proteomes" id="UP001160301">
    <property type="component" value="Unassembled WGS sequence"/>
</dbReference>
<feature type="chain" id="PRO_5045054317" evidence="1">
    <location>
        <begin position="26"/>
        <end position="118"/>
    </location>
</feature>
<proteinExistence type="predicted"/>
<accession>A0ABT6NTY3</accession>
<evidence type="ECO:0000256" key="1">
    <source>
        <dbReference type="SAM" id="SignalP"/>
    </source>
</evidence>
<name>A0ABT6NTY3_9BACT</name>
<dbReference type="EMBL" id="JARZHI010000016">
    <property type="protein sequence ID" value="MDI1431801.1"/>
    <property type="molecule type" value="Genomic_DNA"/>
</dbReference>
<organism evidence="2 3">
    <name type="scientific">Polyangium sorediatum</name>
    <dbReference type="NCBI Taxonomy" id="889274"/>
    <lineage>
        <taxon>Bacteria</taxon>
        <taxon>Pseudomonadati</taxon>
        <taxon>Myxococcota</taxon>
        <taxon>Polyangia</taxon>
        <taxon>Polyangiales</taxon>
        <taxon>Polyangiaceae</taxon>
        <taxon>Polyangium</taxon>
    </lineage>
</organism>
<feature type="signal peptide" evidence="1">
    <location>
        <begin position="1"/>
        <end position="25"/>
    </location>
</feature>
<protein>
    <submittedName>
        <fullName evidence="2">Uncharacterized protein</fullName>
    </submittedName>
</protein>
<evidence type="ECO:0000313" key="2">
    <source>
        <dbReference type="EMBL" id="MDI1431801.1"/>
    </source>
</evidence>
<keyword evidence="3" id="KW-1185">Reference proteome</keyword>
<keyword evidence="1" id="KW-0732">Signal</keyword>
<evidence type="ECO:0000313" key="3">
    <source>
        <dbReference type="Proteomes" id="UP001160301"/>
    </source>
</evidence>
<sequence>MSLYSKTLALVFASMILATVTPALADQADKDACIGFAEGDDCTDGNGRAGYCIPDESDPGVLTCEDLRSGGAGGSGGDDSSKQPVIACSTTPGVPAPLPLSLLAAATLAWGRRRARPR</sequence>